<reference evidence="3" key="1">
    <citation type="journal article" date="2019" name="Int. J. Syst. Evol. Microbiol.">
        <title>The Global Catalogue of Microorganisms (GCM) 10K type strain sequencing project: providing services to taxonomists for standard genome sequencing and annotation.</title>
        <authorList>
            <consortium name="The Broad Institute Genomics Platform"/>
            <consortium name="The Broad Institute Genome Sequencing Center for Infectious Disease"/>
            <person name="Wu L."/>
            <person name="Ma J."/>
        </authorList>
    </citation>
    <scope>NUCLEOTIDE SEQUENCE [LARGE SCALE GENOMIC DNA]</scope>
    <source>
        <strain evidence="3">NBRC 106348</strain>
    </source>
</reference>
<feature type="region of interest" description="Disordered" evidence="1">
    <location>
        <begin position="1"/>
        <end position="41"/>
    </location>
</feature>
<organism evidence="2 3">
    <name type="scientific">Luteimicrobium album</name>
    <dbReference type="NCBI Taxonomy" id="1054550"/>
    <lineage>
        <taxon>Bacteria</taxon>
        <taxon>Bacillati</taxon>
        <taxon>Actinomycetota</taxon>
        <taxon>Actinomycetes</taxon>
        <taxon>Micrococcales</taxon>
        <taxon>Luteimicrobium</taxon>
    </lineage>
</organism>
<keyword evidence="3" id="KW-1185">Reference proteome</keyword>
<gene>
    <name evidence="2" type="ORF">GCM10025864_20980</name>
</gene>
<comment type="caution">
    <text evidence="2">The sequence shown here is derived from an EMBL/GenBank/DDBJ whole genome shotgun (WGS) entry which is preliminary data.</text>
</comment>
<protein>
    <submittedName>
        <fullName evidence="2">Uncharacterized protein</fullName>
    </submittedName>
</protein>
<name>A0ABQ6I0T1_9MICO</name>
<dbReference type="Proteomes" id="UP001157091">
    <property type="component" value="Unassembled WGS sequence"/>
</dbReference>
<evidence type="ECO:0000313" key="2">
    <source>
        <dbReference type="EMBL" id="GMA24339.1"/>
    </source>
</evidence>
<proteinExistence type="predicted"/>
<feature type="compositionally biased region" description="Basic and acidic residues" evidence="1">
    <location>
        <begin position="26"/>
        <end position="39"/>
    </location>
</feature>
<dbReference type="EMBL" id="BSUK01000001">
    <property type="protein sequence ID" value="GMA24339.1"/>
    <property type="molecule type" value="Genomic_DNA"/>
</dbReference>
<accession>A0ABQ6I0T1</accession>
<evidence type="ECO:0000313" key="3">
    <source>
        <dbReference type="Proteomes" id="UP001157091"/>
    </source>
</evidence>
<feature type="compositionally biased region" description="Basic and acidic residues" evidence="1">
    <location>
        <begin position="1"/>
        <end position="10"/>
    </location>
</feature>
<evidence type="ECO:0000256" key="1">
    <source>
        <dbReference type="SAM" id="MobiDB-lite"/>
    </source>
</evidence>
<sequence length="148" mass="15259">MPGEQAEERLAAQQRRVRVGGQHDVGAGRERGARGERGRAGARRARLLDVREVRSEELADPRVAGCDDDHGAVTVDDLVQRLERALDDGRVAEGLGEDVVGGGVVPGCEQDGGAPGELLAGGCGLGAGHDLVLRSAGAPVAPATRVPF</sequence>